<name>A0A9X2FFD4_9BACT</name>
<organism evidence="1 2">
    <name type="scientific">Aeoliella straminimaris</name>
    <dbReference type="NCBI Taxonomy" id="2954799"/>
    <lineage>
        <taxon>Bacteria</taxon>
        <taxon>Pseudomonadati</taxon>
        <taxon>Planctomycetota</taxon>
        <taxon>Planctomycetia</taxon>
        <taxon>Pirellulales</taxon>
        <taxon>Lacipirellulaceae</taxon>
        <taxon>Aeoliella</taxon>
    </lineage>
</organism>
<reference evidence="1" key="1">
    <citation type="submission" date="2022-06" db="EMBL/GenBank/DDBJ databases">
        <title>Aeoliella straminimaris, a novel planctomycete from sediments.</title>
        <authorList>
            <person name="Vitorino I.R."/>
            <person name="Lage O.M."/>
        </authorList>
    </citation>
    <scope>NUCLEOTIDE SEQUENCE</scope>
    <source>
        <strain evidence="1">ICT_H6.2</strain>
    </source>
</reference>
<dbReference type="Proteomes" id="UP001155241">
    <property type="component" value="Unassembled WGS sequence"/>
</dbReference>
<protein>
    <submittedName>
        <fullName evidence="1">Uncharacterized protein</fullName>
    </submittedName>
</protein>
<evidence type="ECO:0000313" key="1">
    <source>
        <dbReference type="EMBL" id="MCO6043051.1"/>
    </source>
</evidence>
<gene>
    <name evidence="1" type="ORF">NG895_03955</name>
</gene>
<accession>A0A9X2FFD4</accession>
<keyword evidence="2" id="KW-1185">Reference proteome</keyword>
<dbReference type="RefSeq" id="WP_252851150.1">
    <property type="nucleotide sequence ID" value="NZ_JAMXLR010000016.1"/>
</dbReference>
<evidence type="ECO:0000313" key="2">
    <source>
        <dbReference type="Proteomes" id="UP001155241"/>
    </source>
</evidence>
<proteinExistence type="predicted"/>
<sequence length="280" mass="31057">MRIESSSTGGSLLAPTVPSNHDHHVQAVFSDVLEAVGRAGYASAQEVKENAPLSETITAAWNHWFTTERTGRYAQTENAQQLRQDYGELLVQAHESGGYAAPKDFLQSLDENQLEVVQKVHHLADPIGVASLTEEGALNLLLPPAAQVDLNHDGITQSGAANGLRFPDSNTPLEVVQAWEEATVGMTFGERMTHEFRMVAPTLLSNIVLDENGAYSHHYEPGDPEWRNPRAKPGYSYVQATQDMLDHLEFIKPKISRQQYEEQSAFWSKFQGLLEEYGAK</sequence>
<dbReference type="EMBL" id="JAMXLR010000016">
    <property type="protein sequence ID" value="MCO6043051.1"/>
    <property type="molecule type" value="Genomic_DNA"/>
</dbReference>
<dbReference type="AlphaFoldDB" id="A0A9X2FFD4"/>
<comment type="caution">
    <text evidence="1">The sequence shown here is derived from an EMBL/GenBank/DDBJ whole genome shotgun (WGS) entry which is preliminary data.</text>
</comment>